<proteinExistence type="predicted"/>
<dbReference type="EMBL" id="AUZY01010449">
    <property type="protein sequence ID" value="EQD38656.1"/>
    <property type="molecule type" value="Genomic_DNA"/>
</dbReference>
<evidence type="ECO:0000313" key="1">
    <source>
        <dbReference type="EMBL" id="EQD38656.1"/>
    </source>
</evidence>
<protein>
    <submittedName>
        <fullName evidence="1">Uncharacterized protein</fullName>
    </submittedName>
</protein>
<sequence length="163" mass="18539">MDMLSIVAEGDYTGAIRTLLNRKAAQAANRDHAPELIHQPHNSSVATAEAQTSFETGEEMQHAHAERYPTVRWSWPYKGYVVVGAPDGLTEAFPYEFKFHKRWSDKSVVGDHDQANLYAHFFGTDTYVLDVLSGSGFRKKWREPVDHVRAEKRLEDAISLYDL</sequence>
<reference evidence="1" key="2">
    <citation type="journal article" date="2014" name="ISME J.">
        <title>Microbial stratification in low pH oxic and suboxic macroscopic growths along an acid mine drainage.</title>
        <authorList>
            <person name="Mendez-Garcia C."/>
            <person name="Mesa V."/>
            <person name="Sprenger R.R."/>
            <person name="Richter M."/>
            <person name="Diez M.S."/>
            <person name="Solano J."/>
            <person name="Bargiela R."/>
            <person name="Golyshina O.V."/>
            <person name="Manteca A."/>
            <person name="Ramos J.L."/>
            <person name="Gallego J.R."/>
            <person name="Llorente I."/>
            <person name="Martins Dos Santos V.A."/>
            <person name="Jensen O.N."/>
            <person name="Pelaez A.I."/>
            <person name="Sanchez J."/>
            <person name="Ferrer M."/>
        </authorList>
    </citation>
    <scope>NUCLEOTIDE SEQUENCE</scope>
</reference>
<feature type="non-terminal residue" evidence="1">
    <location>
        <position position="163"/>
    </location>
</feature>
<gene>
    <name evidence="1" type="ORF">B1B_15707</name>
</gene>
<accession>T0YSX5</accession>
<dbReference type="AlphaFoldDB" id="T0YSX5"/>
<name>T0YSX5_9ZZZZ</name>
<reference evidence="1" key="1">
    <citation type="submission" date="2013-08" db="EMBL/GenBank/DDBJ databases">
        <authorList>
            <person name="Mendez C."/>
            <person name="Richter M."/>
            <person name="Ferrer M."/>
            <person name="Sanchez J."/>
        </authorList>
    </citation>
    <scope>NUCLEOTIDE SEQUENCE</scope>
</reference>
<organism evidence="1">
    <name type="scientific">mine drainage metagenome</name>
    <dbReference type="NCBI Taxonomy" id="410659"/>
    <lineage>
        <taxon>unclassified sequences</taxon>
        <taxon>metagenomes</taxon>
        <taxon>ecological metagenomes</taxon>
    </lineage>
</organism>
<comment type="caution">
    <text evidence="1">The sequence shown here is derived from an EMBL/GenBank/DDBJ whole genome shotgun (WGS) entry which is preliminary data.</text>
</comment>